<keyword evidence="3" id="KW-1185">Reference proteome</keyword>
<reference evidence="2 3" key="1">
    <citation type="submission" date="2016-10" db="EMBL/GenBank/DDBJ databases">
        <authorList>
            <person name="de Groot N.N."/>
        </authorList>
    </citation>
    <scope>NUCLEOTIDE SEQUENCE [LARGE SCALE GENOMIC DNA]</scope>
    <source>
        <strain evidence="2 3">ATCC 35958</strain>
    </source>
</reference>
<protein>
    <submittedName>
        <fullName evidence="2">PpGpp synthetase catalytic domain-containing protein (RelA/SpoT-type nucleotidyltranferase)</fullName>
    </submittedName>
</protein>
<dbReference type="CDD" id="cd05399">
    <property type="entry name" value="NT_Rel-Spo_like"/>
    <property type="match status" value="1"/>
</dbReference>
<dbReference type="RefSeq" id="WP_091454003.1">
    <property type="nucleotide sequence ID" value="NZ_FOGD01000002.1"/>
</dbReference>
<dbReference type="SUPFAM" id="SSF81301">
    <property type="entry name" value="Nucleotidyltransferase"/>
    <property type="match status" value="1"/>
</dbReference>
<dbReference type="Gene3D" id="1.10.287.860">
    <property type="entry name" value="Nucleotidyltransferase"/>
    <property type="match status" value="1"/>
</dbReference>
<dbReference type="InterPro" id="IPR007685">
    <property type="entry name" value="RelA_SpoT"/>
</dbReference>
<dbReference type="AlphaFoldDB" id="A0A1H9IBZ8"/>
<accession>A0A1H9IBZ8</accession>
<dbReference type="PANTHER" id="PTHR41773">
    <property type="entry name" value="GTP PYROPHOSPHATASE-RELATED"/>
    <property type="match status" value="1"/>
</dbReference>
<dbReference type="Pfam" id="PF04607">
    <property type="entry name" value="RelA_SpoT"/>
    <property type="match status" value="1"/>
</dbReference>
<sequence length="360" mass="40496">MPSLDFELEEAAFHGFHAQHRQGLEAALAQYLATLTEALAQAGGIEVSRMEGRIKDKAECVRKFSRKYRTALEESNTPYTIAAYISDLIGVRVVCLYEDEIDKITQAVRQHFEVIEVTDKTAAVEGTESAFGYKGLHLDLKPRWSAETAPLLHGLPLAAYPFELQVRTIVQDAWAVLDHKIKYKKSIPGALKRRINVLAALFELADREFRQIRDATEAQLLAAPDDTETTTPAALAQEQTPVVSSDLNAFTFLKIASHFFNDYSFEPRRVDSFVADVQGWAPGITRTGFNTLLRENIGTVKRYKQYIEEQRGGRKLNPYAVMRHSLYLGNKEQFAAALGRFACDTFEAWLREYKPATGPS</sequence>
<dbReference type="Gene3D" id="3.30.460.10">
    <property type="entry name" value="Beta Polymerase, domain 2"/>
    <property type="match status" value="1"/>
</dbReference>
<dbReference type="PANTHER" id="PTHR41773:SF1">
    <property type="entry name" value="RELA_SPOT DOMAIN-CONTAINING PROTEIN"/>
    <property type="match status" value="1"/>
</dbReference>
<name>A0A1H9IBZ8_9BURK</name>
<dbReference type="EMBL" id="FOGD01000002">
    <property type="protein sequence ID" value="SEQ72074.1"/>
    <property type="molecule type" value="Genomic_DNA"/>
</dbReference>
<dbReference type="OrthoDB" id="9789634at2"/>
<dbReference type="InterPro" id="IPR043519">
    <property type="entry name" value="NT_sf"/>
</dbReference>
<dbReference type="GO" id="GO:0015969">
    <property type="term" value="P:guanosine tetraphosphate metabolic process"/>
    <property type="evidence" value="ECO:0007669"/>
    <property type="project" value="InterPro"/>
</dbReference>
<evidence type="ECO:0000259" key="1">
    <source>
        <dbReference type="SMART" id="SM00954"/>
    </source>
</evidence>
<gene>
    <name evidence="2" type="ORF">SAMN02982919_01079</name>
</gene>
<proteinExistence type="predicted"/>
<evidence type="ECO:0000313" key="2">
    <source>
        <dbReference type="EMBL" id="SEQ72074.1"/>
    </source>
</evidence>
<organism evidence="2 3">
    <name type="scientific">Giesbergeria anulus</name>
    <dbReference type="NCBI Taxonomy" id="180197"/>
    <lineage>
        <taxon>Bacteria</taxon>
        <taxon>Pseudomonadati</taxon>
        <taxon>Pseudomonadota</taxon>
        <taxon>Betaproteobacteria</taxon>
        <taxon>Burkholderiales</taxon>
        <taxon>Comamonadaceae</taxon>
        <taxon>Giesbergeria</taxon>
    </lineage>
</organism>
<feature type="domain" description="RelA/SpoT" evidence="1">
    <location>
        <begin position="52"/>
        <end position="189"/>
    </location>
</feature>
<dbReference type="SMART" id="SM00954">
    <property type="entry name" value="RelA_SpoT"/>
    <property type="match status" value="1"/>
</dbReference>
<dbReference type="Proteomes" id="UP000199766">
    <property type="component" value="Unassembled WGS sequence"/>
</dbReference>
<dbReference type="STRING" id="180197.SAMN02982919_01079"/>
<evidence type="ECO:0000313" key="3">
    <source>
        <dbReference type="Proteomes" id="UP000199766"/>
    </source>
</evidence>